<feature type="compositionally biased region" description="Basic and acidic residues" evidence="1">
    <location>
        <begin position="95"/>
        <end position="106"/>
    </location>
</feature>
<organism evidence="2 3">
    <name type="scientific">Acer saccharum</name>
    <name type="common">Sugar maple</name>
    <dbReference type="NCBI Taxonomy" id="4024"/>
    <lineage>
        <taxon>Eukaryota</taxon>
        <taxon>Viridiplantae</taxon>
        <taxon>Streptophyta</taxon>
        <taxon>Embryophyta</taxon>
        <taxon>Tracheophyta</taxon>
        <taxon>Spermatophyta</taxon>
        <taxon>Magnoliopsida</taxon>
        <taxon>eudicotyledons</taxon>
        <taxon>Gunneridae</taxon>
        <taxon>Pentapetalae</taxon>
        <taxon>rosids</taxon>
        <taxon>malvids</taxon>
        <taxon>Sapindales</taxon>
        <taxon>Sapindaceae</taxon>
        <taxon>Hippocastanoideae</taxon>
        <taxon>Acereae</taxon>
        <taxon>Acer</taxon>
    </lineage>
</organism>
<accession>A0AA39SBE9</accession>
<reference evidence="2" key="2">
    <citation type="submission" date="2023-06" db="EMBL/GenBank/DDBJ databases">
        <authorList>
            <person name="Swenson N.G."/>
            <person name="Wegrzyn J.L."/>
            <person name="Mcevoy S.L."/>
        </authorList>
    </citation>
    <scope>NUCLEOTIDE SEQUENCE</scope>
    <source>
        <strain evidence="2">NS2018</strain>
        <tissue evidence="2">Leaf</tissue>
    </source>
</reference>
<dbReference type="PANTHER" id="PTHR31973">
    <property type="entry name" value="POLYPROTEIN, PUTATIVE-RELATED"/>
    <property type="match status" value="1"/>
</dbReference>
<sequence>MGGARSTGDEQPVYDPDDSENFFTFRVHHGGEFDERMEKYSGGSISFFNYVILDSLLDIDDIAVTLAAEEGDGSEVFGDGPQVDGVGPEVFGDGPHMDGERAERDRKGKRVQVDPESNADGGDLMESDYEQEVEDIKAETCYDPSNLWDTFTFPRIECGSGSEYEEGSENLSSLDEFEAEEDEEYNLGSSSRLGDHKTFKIKSLNDEHTCAMSFKNRFVSSKHIAEKYVGQWRENPDWNFVEMSQQVRTDVNVDVSIWQYYRARNAARGMIHGSVNEQYSKL</sequence>
<proteinExistence type="predicted"/>
<keyword evidence="3" id="KW-1185">Reference proteome</keyword>
<evidence type="ECO:0000313" key="3">
    <source>
        <dbReference type="Proteomes" id="UP001168877"/>
    </source>
</evidence>
<name>A0AA39SBE9_ACESA</name>
<feature type="region of interest" description="Disordered" evidence="1">
    <location>
        <begin position="73"/>
        <end position="127"/>
    </location>
</feature>
<comment type="caution">
    <text evidence="2">The sequence shown here is derived from an EMBL/GenBank/DDBJ whole genome shotgun (WGS) entry which is preliminary data.</text>
</comment>
<protein>
    <submittedName>
        <fullName evidence="2">Uncharacterized protein</fullName>
    </submittedName>
</protein>
<evidence type="ECO:0000256" key="1">
    <source>
        <dbReference type="SAM" id="MobiDB-lite"/>
    </source>
</evidence>
<dbReference type="PANTHER" id="PTHR31973:SF187">
    <property type="entry name" value="MUTATOR TRANSPOSASE MUDRA PROTEIN"/>
    <property type="match status" value="1"/>
</dbReference>
<dbReference type="AlphaFoldDB" id="A0AA39SBE9"/>
<evidence type="ECO:0000313" key="2">
    <source>
        <dbReference type="EMBL" id="KAK0587687.1"/>
    </source>
</evidence>
<reference evidence="2" key="1">
    <citation type="journal article" date="2022" name="Plant J.">
        <title>Strategies of tolerance reflected in two North American maple genomes.</title>
        <authorList>
            <person name="McEvoy S.L."/>
            <person name="Sezen U.U."/>
            <person name="Trouern-Trend A."/>
            <person name="McMahon S.M."/>
            <person name="Schaberg P.G."/>
            <person name="Yang J."/>
            <person name="Wegrzyn J.L."/>
            <person name="Swenson N.G."/>
        </authorList>
    </citation>
    <scope>NUCLEOTIDE SEQUENCE</scope>
    <source>
        <strain evidence="2">NS2018</strain>
    </source>
</reference>
<dbReference type="EMBL" id="JAUESC010000382">
    <property type="protein sequence ID" value="KAK0587687.1"/>
    <property type="molecule type" value="Genomic_DNA"/>
</dbReference>
<gene>
    <name evidence="2" type="ORF">LWI29_026890</name>
</gene>
<dbReference type="Proteomes" id="UP001168877">
    <property type="component" value="Unassembled WGS sequence"/>
</dbReference>